<evidence type="ECO:0000313" key="3">
    <source>
        <dbReference type="Proteomes" id="UP001596523"/>
    </source>
</evidence>
<dbReference type="NCBIfam" id="TIGR00778">
    <property type="entry name" value="ahpD_dom"/>
    <property type="match status" value="1"/>
</dbReference>
<comment type="caution">
    <text evidence="2">The sequence shown here is derived from an EMBL/GenBank/DDBJ whole genome shotgun (WGS) entry which is preliminary data.</text>
</comment>
<dbReference type="Proteomes" id="UP001596523">
    <property type="component" value="Unassembled WGS sequence"/>
</dbReference>
<proteinExistence type="predicted"/>
<accession>A0ABW2JGH1</accession>
<evidence type="ECO:0000313" key="2">
    <source>
        <dbReference type="EMBL" id="MFC7304887.1"/>
    </source>
</evidence>
<reference evidence="3" key="1">
    <citation type="journal article" date="2019" name="Int. J. Syst. Evol. Microbiol.">
        <title>The Global Catalogue of Microorganisms (GCM) 10K type strain sequencing project: providing services to taxonomists for standard genome sequencing and annotation.</title>
        <authorList>
            <consortium name="The Broad Institute Genomics Platform"/>
            <consortium name="The Broad Institute Genome Sequencing Center for Infectious Disease"/>
            <person name="Wu L."/>
            <person name="Ma J."/>
        </authorList>
    </citation>
    <scope>NUCLEOTIDE SEQUENCE [LARGE SCALE GENOMIC DNA]</scope>
    <source>
        <strain evidence="3">SYNS20</strain>
    </source>
</reference>
<name>A0ABW2JGH1_9ACTN</name>
<dbReference type="Gene3D" id="1.20.1290.10">
    <property type="entry name" value="AhpD-like"/>
    <property type="match status" value="1"/>
</dbReference>
<dbReference type="InterPro" id="IPR004675">
    <property type="entry name" value="AhpD_core"/>
</dbReference>
<dbReference type="SUPFAM" id="SSF69118">
    <property type="entry name" value="AhpD-like"/>
    <property type="match status" value="1"/>
</dbReference>
<dbReference type="InterPro" id="IPR003779">
    <property type="entry name" value="CMD-like"/>
</dbReference>
<gene>
    <name evidence="2" type="ORF">ACFQVC_11735</name>
</gene>
<keyword evidence="3" id="KW-1185">Reference proteome</keyword>
<dbReference type="Pfam" id="PF02627">
    <property type="entry name" value="CMD"/>
    <property type="match status" value="1"/>
</dbReference>
<evidence type="ECO:0000259" key="1">
    <source>
        <dbReference type="Pfam" id="PF02627"/>
    </source>
</evidence>
<dbReference type="PANTHER" id="PTHR35446">
    <property type="entry name" value="SI:CH211-175M2.5"/>
    <property type="match status" value="1"/>
</dbReference>
<dbReference type="RefSeq" id="WP_381829803.1">
    <property type="nucleotide sequence ID" value="NZ_JBHTCF010000004.1"/>
</dbReference>
<sequence length="174" mass="19117">MFVEHTVETAPADSRRALQRIERQLGYVPAAAARLASSPHLLEGFQRLSGMFEQTTLEPVAREVVIMTVAVRNDCHVCVAMHSGKLSRLGASRETVDALRERRPLGDERLEAVRRFTLEVLDRAGAVGDGEIEDFLSHGHTEQNALEICLGIGAYTLSTFANRLVRAPVDVPGQ</sequence>
<protein>
    <submittedName>
        <fullName evidence="2">Carboxymuconolactone decarboxylase family protein</fullName>
    </submittedName>
</protein>
<feature type="domain" description="Carboxymuconolactone decarboxylase-like" evidence="1">
    <location>
        <begin position="49"/>
        <end position="113"/>
    </location>
</feature>
<dbReference type="PANTHER" id="PTHR35446:SF3">
    <property type="entry name" value="CMD DOMAIN-CONTAINING PROTEIN"/>
    <property type="match status" value="1"/>
</dbReference>
<organism evidence="2 3">
    <name type="scientific">Streptomyces monticola</name>
    <dbReference type="NCBI Taxonomy" id="2666263"/>
    <lineage>
        <taxon>Bacteria</taxon>
        <taxon>Bacillati</taxon>
        <taxon>Actinomycetota</taxon>
        <taxon>Actinomycetes</taxon>
        <taxon>Kitasatosporales</taxon>
        <taxon>Streptomycetaceae</taxon>
        <taxon>Streptomyces</taxon>
    </lineage>
</organism>
<dbReference type="InterPro" id="IPR029032">
    <property type="entry name" value="AhpD-like"/>
</dbReference>
<dbReference type="EMBL" id="JBHTCF010000004">
    <property type="protein sequence ID" value="MFC7304887.1"/>
    <property type="molecule type" value="Genomic_DNA"/>
</dbReference>